<dbReference type="InterPro" id="IPR027105">
    <property type="entry name" value="Prp31"/>
</dbReference>
<dbReference type="GO" id="GO:0046540">
    <property type="term" value="C:U4/U6 x U5 tri-snRNP complex"/>
    <property type="evidence" value="ECO:0007669"/>
    <property type="project" value="InterPro"/>
</dbReference>
<reference evidence="11 12" key="1">
    <citation type="journal article" date="2011" name="PLoS Pathog.">
        <title>Endophytic Life Strategies Decoded by Genome and Transcriptome Analyses of the Mutualistic Root Symbiont Piriformospora indica.</title>
        <authorList>
            <person name="Zuccaro A."/>
            <person name="Lahrmann U."/>
            <person name="Guldener U."/>
            <person name="Langen G."/>
            <person name="Pfiffi S."/>
            <person name="Biedenkopf D."/>
            <person name="Wong P."/>
            <person name="Samans B."/>
            <person name="Grimm C."/>
            <person name="Basiewicz M."/>
            <person name="Murat C."/>
            <person name="Martin F."/>
            <person name="Kogel K.H."/>
        </authorList>
    </citation>
    <scope>NUCLEOTIDE SEQUENCE [LARGE SCALE GENOMIC DNA]</scope>
    <source>
        <strain evidence="11 12">DSM 11827</strain>
    </source>
</reference>
<protein>
    <submittedName>
        <fullName evidence="11">Related to U4/U6 snRNP-associated 61 kDa protein</fullName>
    </submittedName>
</protein>
<dbReference type="Proteomes" id="UP000007148">
    <property type="component" value="Unassembled WGS sequence"/>
</dbReference>
<evidence type="ECO:0000256" key="3">
    <source>
        <dbReference type="ARBA" id="ARBA00022664"/>
    </source>
</evidence>
<dbReference type="InterPro" id="IPR042239">
    <property type="entry name" value="Nop_C"/>
</dbReference>
<dbReference type="FunFam" id="1.10.287.4070:FF:000003">
    <property type="entry name" value="U4/U6 small nuclear ribonucleoprotein PRP31"/>
    <property type="match status" value="1"/>
</dbReference>
<evidence type="ECO:0000256" key="8">
    <source>
        <dbReference type="ARBA" id="ARBA00023274"/>
    </source>
</evidence>
<accession>G4TDV4</accession>
<evidence type="ECO:0000256" key="2">
    <source>
        <dbReference type="ARBA" id="ARBA00005572"/>
    </source>
</evidence>
<dbReference type="GO" id="GO:0003723">
    <property type="term" value="F:RNA binding"/>
    <property type="evidence" value="ECO:0007669"/>
    <property type="project" value="UniProtKB-KW"/>
</dbReference>
<evidence type="ECO:0000256" key="7">
    <source>
        <dbReference type="ARBA" id="ARBA00023242"/>
    </source>
</evidence>
<dbReference type="InParanoid" id="G4TDV4"/>
<gene>
    <name evidence="11" type="ORF">PIIN_03378</name>
</gene>
<comment type="subcellular location">
    <subcellularLocation>
        <location evidence="1">Nucleus</location>
    </subcellularLocation>
</comment>
<dbReference type="InterPro" id="IPR012976">
    <property type="entry name" value="NOSIC"/>
</dbReference>
<feature type="region of interest" description="Disordered" evidence="9">
    <location>
        <begin position="1"/>
        <end position="69"/>
    </location>
</feature>
<evidence type="ECO:0000256" key="6">
    <source>
        <dbReference type="ARBA" id="ARBA00023187"/>
    </source>
</evidence>
<name>G4TDV4_SERID</name>
<dbReference type="SUPFAM" id="SSF89124">
    <property type="entry name" value="Nop domain"/>
    <property type="match status" value="1"/>
</dbReference>
<dbReference type="Pfam" id="PF01798">
    <property type="entry name" value="Nop"/>
    <property type="match status" value="1"/>
</dbReference>
<keyword evidence="7" id="KW-0539">Nucleus</keyword>
<dbReference type="GO" id="GO:0005687">
    <property type="term" value="C:U4 snRNP"/>
    <property type="evidence" value="ECO:0007669"/>
    <property type="project" value="TreeGrafter"/>
</dbReference>
<keyword evidence="5" id="KW-0694">RNA-binding</keyword>
<feature type="compositionally biased region" description="Acidic residues" evidence="9">
    <location>
        <begin position="13"/>
        <end position="27"/>
    </location>
</feature>
<keyword evidence="3" id="KW-0507">mRNA processing</keyword>
<dbReference type="InterPro" id="IPR019175">
    <property type="entry name" value="Prp31_C"/>
</dbReference>
<dbReference type="InterPro" id="IPR002687">
    <property type="entry name" value="Nop_dom"/>
</dbReference>
<keyword evidence="8" id="KW-0687">Ribonucleoprotein</keyword>
<dbReference type="GO" id="GO:0071011">
    <property type="term" value="C:precatalytic spliceosome"/>
    <property type="evidence" value="ECO:0007669"/>
    <property type="project" value="TreeGrafter"/>
</dbReference>
<dbReference type="SMART" id="SM00931">
    <property type="entry name" value="NOSIC"/>
    <property type="match status" value="1"/>
</dbReference>
<evidence type="ECO:0000256" key="5">
    <source>
        <dbReference type="ARBA" id="ARBA00022884"/>
    </source>
</evidence>
<dbReference type="OrthoDB" id="4771285at2759"/>
<evidence type="ECO:0000256" key="9">
    <source>
        <dbReference type="SAM" id="MobiDB-lite"/>
    </source>
</evidence>
<dbReference type="FunCoup" id="G4TDV4">
    <property type="interactions" value="794"/>
</dbReference>
<feature type="domain" description="Nop" evidence="10">
    <location>
        <begin position="258"/>
        <end position="376"/>
    </location>
</feature>
<evidence type="ECO:0000256" key="1">
    <source>
        <dbReference type="ARBA" id="ARBA00004123"/>
    </source>
</evidence>
<evidence type="ECO:0000313" key="11">
    <source>
        <dbReference type="EMBL" id="CCA69478.1"/>
    </source>
</evidence>
<dbReference type="Pfam" id="PF09785">
    <property type="entry name" value="Prp31_C"/>
    <property type="match status" value="1"/>
</dbReference>
<dbReference type="STRING" id="1109443.G4TDV4"/>
<dbReference type="HOGENOM" id="CLU_026337_2_0_1"/>
<dbReference type="Gene3D" id="1.10.287.4070">
    <property type="match status" value="1"/>
</dbReference>
<feature type="region of interest" description="Disordered" evidence="9">
    <location>
        <begin position="374"/>
        <end position="409"/>
    </location>
</feature>
<dbReference type="InterPro" id="IPR036070">
    <property type="entry name" value="Nop_dom_sf"/>
</dbReference>
<organism evidence="11 12">
    <name type="scientific">Serendipita indica (strain DSM 11827)</name>
    <name type="common">Root endophyte fungus</name>
    <name type="synonym">Piriformospora indica</name>
    <dbReference type="NCBI Taxonomy" id="1109443"/>
    <lineage>
        <taxon>Eukaryota</taxon>
        <taxon>Fungi</taxon>
        <taxon>Dikarya</taxon>
        <taxon>Basidiomycota</taxon>
        <taxon>Agaricomycotina</taxon>
        <taxon>Agaricomycetes</taxon>
        <taxon>Sebacinales</taxon>
        <taxon>Serendipitaceae</taxon>
        <taxon>Serendipita</taxon>
    </lineage>
</organism>
<evidence type="ECO:0000313" key="12">
    <source>
        <dbReference type="Proteomes" id="UP000007148"/>
    </source>
</evidence>
<sequence>MTSLADDLAADFAEIDEAEQEYEEDAPEGAQSGHATAKQDAEGDEEMSDGEEEEANGPTGIDDQGVMAGGVKPAEQLDPEAVQRMELGKVADVTKVARLLGSKKLNDIIRDIDHYSALPSAMSTASLPAYANPEYNLIVSANNLSVELENEIMLVNKFIRDHYATKFPELETLVVDPHMYIRSVRALANHEDPTKVQLDGVLPPAIKMSLLMTATNTRGQQLTEAQWKSIEKACDTAEKLEEIKQKIFAYVSSRMNILAPNLSAIVGTGTAAKLLGVAGGLQAFANMPSCNVHLLGAQKKITAGFSTATQGRHTGFLFQSEVVVSTPPEYKRRIQRTLAGKCTLAARMDLERKLRDGSYGSRLRAQVEKRIDQLAAPPPSKMTKALPIPDEGKKKRRGGKRARKAKEAYAQSELAKMRNRMEFGVEEEEVGAFDETEGLGMINSGKIRAQVGKTATKAKMSKMNKNRIAALNRSSQSSQGSGTATSLVFTPVQGFELTNHSLMAQRVKAANEKWFGGGTFSHVPGSSTNS</sequence>
<dbReference type="EMBL" id="CAFZ01000056">
    <property type="protein sequence ID" value="CCA69478.1"/>
    <property type="molecule type" value="Genomic_DNA"/>
</dbReference>
<dbReference type="Gene3D" id="1.10.246.90">
    <property type="entry name" value="Nop domain"/>
    <property type="match status" value="1"/>
</dbReference>
<keyword evidence="4" id="KW-0747">Spliceosome</keyword>
<dbReference type="FunFam" id="1.10.246.90:FF:000002">
    <property type="entry name" value="U4/U6 small nuclear ribonucleoprotein Prp31"/>
    <property type="match status" value="1"/>
</dbReference>
<feature type="compositionally biased region" description="Basic residues" evidence="9">
    <location>
        <begin position="394"/>
        <end position="404"/>
    </location>
</feature>
<proteinExistence type="inferred from homology"/>
<dbReference type="GO" id="GO:0000244">
    <property type="term" value="P:spliceosomal tri-snRNP complex assembly"/>
    <property type="evidence" value="ECO:0007669"/>
    <property type="project" value="InterPro"/>
</dbReference>
<feature type="compositionally biased region" description="Acidic residues" evidence="9">
    <location>
        <begin position="42"/>
        <end position="55"/>
    </location>
</feature>
<dbReference type="PANTHER" id="PTHR13904">
    <property type="entry name" value="PRE-MRNA SPLICING FACTOR PRP31"/>
    <property type="match status" value="1"/>
</dbReference>
<evidence type="ECO:0000256" key="4">
    <source>
        <dbReference type="ARBA" id="ARBA00022728"/>
    </source>
</evidence>
<comment type="similarity">
    <text evidence="2">Belongs to the PRP31 family.</text>
</comment>
<dbReference type="eggNOG" id="KOG2574">
    <property type="taxonomic scope" value="Eukaryota"/>
</dbReference>
<keyword evidence="12" id="KW-1185">Reference proteome</keyword>
<comment type="caution">
    <text evidence="11">The sequence shown here is derived from an EMBL/GenBank/DDBJ whole genome shotgun (WGS) entry which is preliminary data.</text>
</comment>
<dbReference type="AlphaFoldDB" id="G4TDV4"/>
<evidence type="ECO:0000259" key="10">
    <source>
        <dbReference type="PROSITE" id="PS51358"/>
    </source>
</evidence>
<dbReference type="PANTHER" id="PTHR13904:SF0">
    <property type="entry name" value="U4_U6 SMALL NUCLEAR RIBONUCLEOPROTEIN PRP31"/>
    <property type="match status" value="1"/>
</dbReference>
<dbReference type="OMA" id="IGNGPMD"/>
<dbReference type="PROSITE" id="PS51358">
    <property type="entry name" value="NOP"/>
    <property type="match status" value="1"/>
</dbReference>
<keyword evidence="6" id="KW-0508">mRNA splicing</keyword>